<gene>
    <name evidence="1" type="ORF">ARN_14970</name>
</gene>
<organism evidence="1">
    <name type="scientific">Arsenophonus nasoniae</name>
    <name type="common">son-killer infecting Nasonia vitripennis</name>
    <dbReference type="NCBI Taxonomy" id="638"/>
    <lineage>
        <taxon>Bacteria</taxon>
        <taxon>Pseudomonadati</taxon>
        <taxon>Pseudomonadota</taxon>
        <taxon>Gammaproteobacteria</taxon>
        <taxon>Enterobacterales</taxon>
        <taxon>Morganellaceae</taxon>
        <taxon>Arsenophonus</taxon>
    </lineage>
</organism>
<reference evidence="1" key="1">
    <citation type="journal article" date="2010" name="Insect Mol. Biol.">
        <title>The draft genome sequence of Arsenophonus nasoniae, son-killer bacterium of Nasonia vitripennis, reveals genes associated with virulence and symbiosis.</title>
        <authorList>
            <person name="Wilkes T."/>
            <person name="Darby A.C."/>
            <person name="Choi J."/>
            <person name="Colborne J.K."/>
            <person name="Werren J.H."/>
            <person name="Hurst G.D.D."/>
        </authorList>
    </citation>
    <scope>NUCLEOTIDE SEQUENCE</scope>
</reference>
<dbReference type="InterPro" id="IPR007413">
    <property type="entry name" value="YcjX-like"/>
</dbReference>
<protein>
    <submittedName>
        <fullName evidence="1">ATP-binding protein</fullName>
    </submittedName>
</protein>
<proteinExistence type="predicted"/>
<name>D2TZ90_9GAMM</name>
<dbReference type="GO" id="GO:0005524">
    <property type="term" value="F:ATP binding"/>
    <property type="evidence" value="ECO:0007669"/>
    <property type="project" value="UniProtKB-KW"/>
</dbReference>
<dbReference type="EMBL" id="FN545190">
    <property type="protein sequence ID" value="CBA72899.1"/>
    <property type="molecule type" value="Genomic_DNA"/>
</dbReference>
<dbReference type="PANTHER" id="PTHR38605:SF1">
    <property type="entry name" value="ATPASE"/>
    <property type="match status" value="1"/>
</dbReference>
<evidence type="ECO:0000313" key="1">
    <source>
        <dbReference type="EMBL" id="CBA72899.1"/>
    </source>
</evidence>
<dbReference type="SUPFAM" id="SSF52540">
    <property type="entry name" value="P-loop containing nucleoside triphosphate hydrolases"/>
    <property type="match status" value="1"/>
</dbReference>
<dbReference type="InterPro" id="IPR027417">
    <property type="entry name" value="P-loop_NTPase"/>
</dbReference>
<accession>D2TZ90</accession>
<dbReference type="Pfam" id="PF04317">
    <property type="entry name" value="DUF463"/>
    <property type="match status" value="1"/>
</dbReference>
<dbReference type="PANTHER" id="PTHR38605">
    <property type="entry name" value="ATPASE-RELATED"/>
    <property type="match status" value="1"/>
</dbReference>
<keyword evidence="1" id="KW-0067">ATP-binding</keyword>
<dbReference type="PIRSF" id="PIRSF019381">
    <property type="entry name" value="YcjX"/>
    <property type="match status" value="1"/>
</dbReference>
<keyword evidence="1" id="KW-0547">Nucleotide-binding</keyword>
<dbReference type="AlphaFoldDB" id="D2TZ90"/>
<sequence length="474" mass="54365">MCVICCGRNMKRLRSELSELVNRSVDRHVRIAVTGLSRSGKTAFITSLVNQLLHVHSGARLPLFSAAREGRLLGAKRIPQKHFNIPRFAYDEGIAALYHSPPQWPIPTSGISEICLQLRYRSQRSLLRHVKETSNLYIEIIDYPGEWLLDLPMLTQDYFSWSRQMQQLLKGRNNEGAQKWLQLCQQCDPFAPADEKLLANVAQAYTDYLVFCKQQGLYFIQPGRFILPGDLAGAPVLQFFPWLNIDTTDEQKLKQADKQSNIGMLQQRYNYYCQKIIKPFYKEYFQHFDRQIVLVDCLTALNSGSTAFNDMQNALTQIMRSFHYGKRTLLRRIFSPRIDKLLFAASKVDHITHDQQANLVSLLQQLVRAAWQNAAFEGISLDCIALASIQATENGMIEYKGEQLPALKGHRLSDGQLMTFFPGEVPRRLPNVDFWLKQGFDFESFRPCETALDQPVAHIRLDSALEFLLGDKLK</sequence>